<dbReference type="EMBL" id="GBRH01203495">
    <property type="protein sequence ID" value="JAD94400.1"/>
    <property type="molecule type" value="Transcribed_RNA"/>
</dbReference>
<accession>A0A0A9E908</accession>
<dbReference type="AlphaFoldDB" id="A0A0A9E908"/>
<protein>
    <submittedName>
        <fullName evidence="1">CAF1</fullName>
    </submittedName>
</protein>
<organism evidence="1">
    <name type="scientific">Arundo donax</name>
    <name type="common">Giant reed</name>
    <name type="synonym">Donax arundinaceus</name>
    <dbReference type="NCBI Taxonomy" id="35708"/>
    <lineage>
        <taxon>Eukaryota</taxon>
        <taxon>Viridiplantae</taxon>
        <taxon>Streptophyta</taxon>
        <taxon>Embryophyta</taxon>
        <taxon>Tracheophyta</taxon>
        <taxon>Spermatophyta</taxon>
        <taxon>Magnoliopsida</taxon>
        <taxon>Liliopsida</taxon>
        <taxon>Poales</taxon>
        <taxon>Poaceae</taxon>
        <taxon>PACMAD clade</taxon>
        <taxon>Arundinoideae</taxon>
        <taxon>Arundineae</taxon>
        <taxon>Arundo</taxon>
    </lineage>
</organism>
<evidence type="ECO:0000313" key="1">
    <source>
        <dbReference type="EMBL" id="JAD94400.1"/>
    </source>
</evidence>
<reference evidence="1" key="2">
    <citation type="journal article" date="2015" name="Data Brief">
        <title>Shoot transcriptome of the giant reed, Arundo donax.</title>
        <authorList>
            <person name="Barrero R.A."/>
            <person name="Guerrero F.D."/>
            <person name="Moolhuijzen P."/>
            <person name="Goolsby J.A."/>
            <person name="Tidwell J."/>
            <person name="Bellgard S.E."/>
            <person name="Bellgard M.I."/>
        </authorList>
    </citation>
    <scope>NUCLEOTIDE SEQUENCE</scope>
    <source>
        <tissue evidence="1">Shoot tissue taken approximately 20 cm above the soil surface</tissue>
    </source>
</reference>
<sequence>MRPQNCAREDVTYHQFVNLGKMVFMLTL</sequence>
<proteinExistence type="predicted"/>
<name>A0A0A9E908_ARUDO</name>
<reference evidence="1" key="1">
    <citation type="submission" date="2014-09" db="EMBL/GenBank/DDBJ databases">
        <authorList>
            <person name="Magalhaes I.L.F."/>
            <person name="Oliveira U."/>
            <person name="Santos F.R."/>
            <person name="Vidigal T.H.D.A."/>
            <person name="Brescovit A.D."/>
            <person name="Santos A.J."/>
        </authorList>
    </citation>
    <scope>NUCLEOTIDE SEQUENCE</scope>
    <source>
        <tissue evidence="1">Shoot tissue taken approximately 20 cm above the soil surface</tissue>
    </source>
</reference>